<evidence type="ECO:0000256" key="1">
    <source>
        <dbReference type="ARBA" id="ARBA00022723"/>
    </source>
</evidence>
<comment type="similarity">
    <text evidence="3">Belongs to the metallo-dependent hydrolases superfamily. Phosphotriesterase family.</text>
</comment>
<proteinExistence type="inferred from homology"/>
<dbReference type="InterPro" id="IPR032466">
    <property type="entry name" value="Metal_Hydrolase"/>
</dbReference>
<keyword evidence="1" id="KW-0479">Metal-binding</keyword>
<comment type="caution">
    <text evidence="4">The sequence shown here is derived from an EMBL/GenBank/DDBJ whole genome shotgun (WGS) entry which is preliminary data.</text>
</comment>
<dbReference type="Pfam" id="PF02126">
    <property type="entry name" value="PTE"/>
    <property type="match status" value="1"/>
</dbReference>
<keyword evidence="2" id="KW-0378">Hydrolase</keyword>
<evidence type="ECO:0000313" key="4">
    <source>
        <dbReference type="EMBL" id="MBD8012034.1"/>
    </source>
</evidence>
<dbReference type="RefSeq" id="WP_191712573.1">
    <property type="nucleotide sequence ID" value="NZ_JACSPX010000001.1"/>
</dbReference>
<organism evidence="4 5">
    <name type="scientific">Microbacterium commune</name>
    <dbReference type="NCBI Taxonomy" id="2762219"/>
    <lineage>
        <taxon>Bacteria</taxon>
        <taxon>Bacillati</taxon>
        <taxon>Actinomycetota</taxon>
        <taxon>Actinomycetes</taxon>
        <taxon>Micrococcales</taxon>
        <taxon>Microbacteriaceae</taxon>
        <taxon>Microbacterium</taxon>
    </lineage>
</organism>
<evidence type="ECO:0000256" key="2">
    <source>
        <dbReference type="ARBA" id="ARBA00022801"/>
    </source>
</evidence>
<dbReference type="Gene3D" id="3.20.20.140">
    <property type="entry name" value="Metal-dependent hydrolases"/>
    <property type="match status" value="1"/>
</dbReference>
<reference evidence="4 5" key="1">
    <citation type="submission" date="2020-08" db="EMBL/GenBank/DDBJ databases">
        <title>A Genomic Blueprint of the Chicken Gut Microbiome.</title>
        <authorList>
            <person name="Gilroy R."/>
            <person name="Ravi A."/>
            <person name="Getino M."/>
            <person name="Pursley I."/>
            <person name="Horton D.L."/>
            <person name="Alikhan N.-F."/>
            <person name="Baker D."/>
            <person name="Gharbi K."/>
            <person name="Hall N."/>
            <person name="Watson M."/>
            <person name="Adriaenssens E.M."/>
            <person name="Foster-Nyarko E."/>
            <person name="Jarju S."/>
            <person name="Secka A."/>
            <person name="Antonio M."/>
            <person name="Oren A."/>
            <person name="Chaudhuri R."/>
            <person name="La Ragione R.M."/>
            <person name="Hildebrand F."/>
            <person name="Pallen M.J."/>
        </authorList>
    </citation>
    <scope>NUCLEOTIDE SEQUENCE [LARGE SCALE GENOMIC DNA]</scope>
    <source>
        <strain evidence="4 5">Re1</strain>
    </source>
</reference>
<dbReference type="PROSITE" id="PS51347">
    <property type="entry name" value="PHOSPHOTRIESTERASE_2"/>
    <property type="match status" value="1"/>
</dbReference>
<dbReference type="SUPFAM" id="SSF51556">
    <property type="entry name" value="Metallo-dependent hydrolases"/>
    <property type="match status" value="1"/>
</dbReference>
<dbReference type="EMBL" id="JACSPX010000001">
    <property type="protein sequence ID" value="MBD8012034.1"/>
    <property type="molecule type" value="Genomic_DNA"/>
</dbReference>
<evidence type="ECO:0000313" key="5">
    <source>
        <dbReference type="Proteomes" id="UP000611521"/>
    </source>
</evidence>
<dbReference type="InterPro" id="IPR001559">
    <property type="entry name" value="Phosphotriesterase"/>
</dbReference>
<accession>A0ABR8W4U4</accession>
<sequence length="365" mass="37356">MPGPGGTVGAGSAVPAGGAVGAVSAGGAVGAVSAGGAVGAVSAGGPVRTVLGDIPSEALGRVNYHEHLFQVSPLLPGDELDDESASRAEATLLQRSGFAAMVDATPFGLGRDPEAVARISGATGLAVVATTGLHREAHYGDDHPLQVWDVERRAALFTAEVQTGMAADDAQTFERPDVALARTAEGAPVHAGMLKGGIGYWSISAFERATLDAIAIAHRATGAPVMVHLEFCTAAHEVLDLLAAAGVAEHRVVLAHADRDPDAGLHASLSERGAYLGYDGFARPRTRSDAELLALTASVVEAGGGERIVLGGDVARRTRYISYGGMPGLGYLGDRYLPRLTALIGEAAVERMLIDNPARLLSLSH</sequence>
<gene>
    <name evidence="4" type="ORF">H9633_06945</name>
</gene>
<dbReference type="PANTHER" id="PTHR10819">
    <property type="entry name" value="PHOSPHOTRIESTERASE-RELATED"/>
    <property type="match status" value="1"/>
</dbReference>
<keyword evidence="5" id="KW-1185">Reference proteome</keyword>
<feature type="modified residue" description="N6-carboxylysine" evidence="3">
    <location>
        <position position="195"/>
    </location>
</feature>
<protein>
    <submittedName>
        <fullName evidence="4">Aryldialkylphosphatase</fullName>
    </submittedName>
</protein>
<dbReference type="PANTHER" id="PTHR10819:SF3">
    <property type="entry name" value="PHOSPHOTRIESTERASE-RELATED PROTEIN"/>
    <property type="match status" value="1"/>
</dbReference>
<evidence type="ECO:0000256" key="3">
    <source>
        <dbReference type="PROSITE-ProRule" id="PRU00679"/>
    </source>
</evidence>
<name>A0ABR8W4U4_9MICO</name>
<dbReference type="PIRSF" id="PIRSF016839">
    <property type="entry name" value="PhP"/>
    <property type="match status" value="1"/>
</dbReference>
<dbReference type="Proteomes" id="UP000611521">
    <property type="component" value="Unassembled WGS sequence"/>
</dbReference>